<evidence type="ECO:0000259" key="1">
    <source>
        <dbReference type="Pfam" id="PF00061"/>
    </source>
</evidence>
<dbReference type="Gene3D" id="2.40.128.20">
    <property type="match status" value="1"/>
</dbReference>
<reference evidence="2 3" key="1">
    <citation type="submission" date="2013-11" db="EMBL/GenBank/DDBJ databases">
        <title>Genome sequencing of Stegodyphus mimosarum.</title>
        <authorList>
            <person name="Bechsgaard J."/>
        </authorList>
    </citation>
    <scope>NUCLEOTIDE SEQUENCE [LARGE SCALE GENOMIC DNA]</scope>
</reference>
<gene>
    <name evidence="2" type="ORF">X975_22538</name>
</gene>
<dbReference type="EMBL" id="KK115780">
    <property type="protein sequence ID" value="KFM66015.1"/>
    <property type="molecule type" value="Genomic_DNA"/>
</dbReference>
<keyword evidence="3" id="KW-1185">Reference proteome</keyword>
<organism evidence="2 3">
    <name type="scientific">Stegodyphus mimosarum</name>
    <name type="common">African social velvet spider</name>
    <dbReference type="NCBI Taxonomy" id="407821"/>
    <lineage>
        <taxon>Eukaryota</taxon>
        <taxon>Metazoa</taxon>
        <taxon>Ecdysozoa</taxon>
        <taxon>Arthropoda</taxon>
        <taxon>Chelicerata</taxon>
        <taxon>Arachnida</taxon>
        <taxon>Araneae</taxon>
        <taxon>Araneomorphae</taxon>
        <taxon>Entelegynae</taxon>
        <taxon>Eresoidea</taxon>
        <taxon>Eresidae</taxon>
        <taxon>Stegodyphus</taxon>
    </lineage>
</organism>
<protein>
    <recommendedName>
        <fullName evidence="1">Lipocalin/cytosolic fatty-acid binding domain-containing protein</fullName>
    </recommendedName>
</protein>
<dbReference type="InterPro" id="IPR012674">
    <property type="entry name" value="Calycin"/>
</dbReference>
<dbReference type="Pfam" id="PF00061">
    <property type="entry name" value="Lipocalin"/>
    <property type="match status" value="1"/>
</dbReference>
<accession>A0A087TLM6</accession>
<evidence type="ECO:0000313" key="2">
    <source>
        <dbReference type="EMBL" id="KFM66015.1"/>
    </source>
</evidence>
<name>A0A087TLM6_STEMI</name>
<dbReference type="InterPro" id="IPR000566">
    <property type="entry name" value="Lipocln_cytosolic_FA-bd_dom"/>
</dbReference>
<feature type="non-terminal residue" evidence="2">
    <location>
        <position position="73"/>
    </location>
</feature>
<evidence type="ECO:0000313" key="3">
    <source>
        <dbReference type="Proteomes" id="UP000054359"/>
    </source>
</evidence>
<feature type="domain" description="Lipocalin/cytosolic fatty-acid binding" evidence="1">
    <location>
        <begin position="9"/>
        <end position="69"/>
    </location>
</feature>
<proteinExistence type="predicted"/>
<sequence length="73" mass="8547">MPTVGLKDTFTIVDAKYDDYVIFYLCDNSAHFKTEIAWILTRDAQLSDDRKKSLLEKLKSLKIDTERLQFDSQ</sequence>
<dbReference type="Proteomes" id="UP000054359">
    <property type="component" value="Unassembled WGS sequence"/>
</dbReference>
<dbReference type="AlphaFoldDB" id="A0A087TLM6"/>
<dbReference type="SUPFAM" id="SSF50814">
    <property type="entry name" value="Lipocalins"/>
    <property type="match status" value="1"/>
</dbReference>
<dbReference type="OrthoDB" id="565904at2759"/>